<evidence type="ECO:0000313" key="3">
    <source>
        <dbReference type="Proteomes" id="UP000225148"/>
    </source>
</evidence>
<dbReference type="RefSeq" id="YP_009609580.1">
    <property type="nucleotide sequence ID" value="NC_041996.1"/>
</dbReference>
<name>A0A1Z1LXZ0_9CAUD</name>
<dbReference type="EMBL" id="MF036690">
    <property type="protein sequence ID" value="ARW57678.1"/>
    <property type="molecule type" value="Genomic_DNA"/>
</dbReference>
<dbReference type="OrthoDB" id="15471at10239"/>
<keyword evidence="3" id="KW-1185">Reference proteome</keyword>
<evidence type="ECO:0000313" key="2">
    <source>
        <dbReference type="EMBL" id="ARW57678.1"/>
    </source>
</evidence>
<dbReference type="KEGG" id="vg:40085664"/>
<protein>
    <submittedName>
        <fullName evidence="2">Receptor-recognizing protein</fullName>
    </submittedName>
</protein>
<keyword evidence="2" id="KW-0675">Receptor</keyword>
<dbReference type="Proteomes" id="UP000225148">
    <property type="component" value="Segment"/>
</dbReference>
<dbReference type="InterPro" id="IPR048291">
    <property type="entry name" value="Gp38_N"/>
</dbReference>
<reference evidence="2 3" key="1">
    <citation type="submission" date="2017-04" db="EMBL/GenBank/DDBJ databases">
        <title>Environmental T4-family bacteriophages evolve to escape abortive infection via multiple routes in a bacterial host employing altruistic suicide through Type III toxin-antitoxin systems.</title>
        <authorList>
            <person name="Chen B."/>
            <person name="Salmond G.P.C."/>
            <person name="Akusobi C."/>
            <person name="Fang X."/>
        </authorList>
    </citation>
    <scope>NUCLEOTIDE SEQUENCE [LARGE SCALE GENOMIC DNA]</scope>
</reference>
<feature type="domain" description="Phage tail fibre adhesin Gp38 N-terminal" evidence="1">
    <location>
        <begin position="1"/>
        <end position="42"/>
    </location>
</feature>
<dbReference type="Pfam" id="PF21721">
    <property type="entry name" value="Gp38_N"/>
    <property type="match status" value="1"/>
</dbReference>
<proteinExistence type="predicted"/>
<dbReference type="GeneID" id="40085664"/>
<accession>A0A1Z1LXZ0</accession>
<organism evidence="2 3">
    <name type="scientific">Serratia phage CHI14</name>
    <dbReference type="NCBI Taxonomy" id="2006941"/>
    <lineage>
        <taxon>Viruses</taxon>
        <taxon>Duplodnaviria</taxon>
        <taxon>Heunggongvirae</taxon>
        <taxon>Uroviricota</taxon>
        <taxon>Caudoviricetes</taxon>
        <taxon>Pantevenvirales</taxon>
        <taxon>Straboviridae</taxon>
        <taxon>Tevenvirinae</taxon>
        <taxon>Winklervirus</taxon>
        <taxon>Winklervirus chi14</taxon>
    </lineage>
</organism>
<evidence type="ECO:0000259" key="1">
    <source>
        <dbReference type="Pfam" id="PF21721"/>
    </source>
</evidence>
<sequence>MAVVNVPGWIGSSAVDVTGKRWMTEARVALRLPAAGWMSEMAGKSVHIGSFTINMNTKGARFIGWKIATNSNLYDYANGALGSFSGNRENCVGIGAEPFTGNNCHLGMSAHMGAKLRAVFSTGHTYEFTYSRTQGGVWGYYVTVGNNAFRDWVKANANKNITVTIYQI</sequence>